<dbReference type="AlphaFoldDB" id="A0AAN7ACK4"/>
<feature type="compositionally biased region" description="Basic residues" evidence="1">
    <location>
        <begin position="306"/>
        <end position="317"/>
    </location>
</feature>
<feature type="region of interest" description="Disordered" evidence="1">
    <location>
        <begin position="525"/>
        <end position="600"/>
    </location>
</feature>
<feature type="compositionally biased region" description="Basic and acidic residues" evidence="1">
    <location>
        <begin position="321"/>
        <end position="343"/>
    </location>
</feature>
<protein>
    <submittedName>
        <fullName evidence="2">Uncharacterized protein</fullName>
    </submittedName>
</protein>
<name>A0AAN7ACK4_9PEZI</name>
<sequence>MCIREFISYQCGHRSPPVLVTCPLTTERHNHPVCGRRPDRPNYAETCCTACERCFHSRWVIVREAEHRWLHQRGACGCEVVFHGLLNIPRVIGAGVANPKETSDDCLATMDVSIESQPSNLDAGAVRAAGTKKAKDKEKEKATSSADTSKVGSAPPLYSEVVTTEGEAHIQLRLKSLYAGEWRDDHCVLHETGKCNCRAIFAPFRPLIPDEELTAEDWEFVQWWREQENAAESRNTEAKHHSRGGENEAEAISQRIKEIEKLFGNFEVKPNDRGVLKMQKPNDKLRHGSVAIPQPNTTVTESSDRGHRRMERRHGQNKSHPSLDCRNSQDYHHGGKNRIRDRSQTNPLPCQPTFPKNQRQYTISAPEQSDYSSQHAPVASPSTPVTQQGWIYDPFTNQMMPQHVQPGNVALQSIGYYLTATSSSYQQGFSRTYPPQLPQLPQVAHPAFATMATYTNTIPAGACPWVQQHAKSHSKSRSGGPFHTADIDYSNFDNPDKVDDIGVPICGIPVGGEAHMPHWRDCVLRKPPQPAPQEPSVVDSGTEPVPTSTNPSIIGKYAHTPNSKSDAGYEATTDESAVADGDILEFGSTPTSHRRHSAAL</sequence>
<proteinExistence type="predicted"/>
<feature type="compositionally biased region" description="Basic and acidic residues" evidence="1">
    <location>
        <begin position="273"/>
        <end position="286"/>
    </location>
</feature>
<organism evidence="2 3">
    <name type="scientific">Triangularia setosa</name>
    <dbReference type="NCBI Taxonomy" id="2587417"/>
    <lineage>
        <taxon>Eukaryota</taxon>
        <taxon>Fungi</taxon>
        <taxon>Dikarya</taxon>
        <taxon>Ascomycota</taxon>
        <taxon>Pezizomycotina</taxon>
        <taxon>Sordariomycetes</taxon>
        <taxon>Sordariomycetidae</taxon>
        <taxon>Sordariales</taxon>
        <taxon>Podosporaceae</taxon>
        <taxon>Triangularia</taxon>
    </lineage>
</organism>
<dbReference type="Proteomes" id="UP001302321">
    <property type="component" value="Unassembled WGS sequence"/>
</dbReference>
<feature type="region of interest" description="Disordered" evidence="1">
    <location>
        <begin position="119"/>
        <end position="154"/>
    </location>
</feature>
<feature type="region of interest" description="Disordered" evidence="1">
    <location>
        <begin position="273"/>
        <end position="385"/>
    </location>
</feature>
<feature type="compositionally biased region" description="Polar residues" evidence="1">
    <location>
        <begin position="344"/>
        <end position="385"/>
    </location>
</feature>
<keyword evidence="3" id="KW-1185">Reference proteome</keyword>
<reference evidence="2" key="1">
    <citation type="journal article" date="2023" name="Mol. Phylogenet. Evol.">
        <title>Genome-scale phylogeny and comparative genomics of the fungal order Sordariales.</title>
        <authorList>
            <person name="Hensen N."/>
            <person name="Bonometti L."/>
            <person name="Westerberg I."/>
            <person name="Brannstrom I.O."/>
            <person name="Guillou S."/>
            <person name="Cros-Aarteil S."/>
            <person name="Calhoun S."/>
            <person name="Haridas S."/>
            <person name="Kuo A."/>
            <person name="Mondo S."/>
            <person name="Pangilinan J."/>
            <person name="Riley R."/>
            <person name="LaButti K."/>
            <person name="Andreopoulos B."/>
            <person name="Lipzen A."/>
            <person name="Chen C."/>
            <person name="Yan M."/>
            <person name="Daum C."/>
            <person name="Ng V."/>
            <person name="Clum A."/>
            <person name="Steindorff A."/>
            <person name="Ohm R.A."/>
            <person name="Martin F."/>
            <person name="Silar P."/>
            <person name="Natvig D.O."/>
            <person name="Lalanne C."/>
            <person name="Gautier V."/>
            <person name="Ament-Velasquez S.L."/>
            <person name="Kruys A."/>
            <person name="Hutchinson M.I."/>
            <person name="Powell A.J."/>
            <person name="Barry K."/>
            <person name="Miller A.N."/>
            <person name="Grigoriev I.V."/>
            <person name="Debuchy R."/>
            <person name="Gladieux P."/>
            <person name="Hiltunen Thoren M."/>
            <person name="Johannesson H."/>
        </authorList>
    </citation>
    <scope>NUCLEOTIDE SEQUENCE</scope>
    <source>
        <strain evidence="2">CBS 892.96</strain>
    </source>
</reference>
<reference evidence="2" key="2">
    <citation type="submission" date="2023-05" db="EMBL/GenBank/DDBJ databases">
        <authorList>
            <consortium name="Lawrence Berkeley National Laboratory"/>
            <person name="Steindorff A."/>
            <person name="Hensen N."/>
            <person name="Bonometti L."/>
            <person name="Westerberg I."/>
            <person name="Brannstrom I.O."/>
            <person name="Guillou S."/>
            <person name="Cros-Aarteil S."/>
            <person name="Calhoun S."/>
            <person name="Haridas S."/>
            <person name="Kuo A."/>
            <person name="Mondo S."/>
            <person name="Pangilinan J."/>
            <person name="Riley R."/>
            <person name="Labutti K."/>
            <person name="Andreopoulos B."/>
            <person name="Lipzen A."/>
            <person name="Chen C."/>
            <person name="Yanf M."/>
            <person name="Daum C."/>
            <person name="Ng V."/>
            <person name="Clum A."/>
            <person name="Ohm R."/>
            <person name="Martin F."/>
            <person name="Silar P."/>
            <person name="Natvig D."/>
            <person name="Lalanne C."/>
            <person name="Gautier V."/>
            <person name="Ament-Velasquez S.L."/>
            <person name="Kruys A."/>
            <person name="Hutchinson M.I."/>
            <person name="Powell A.J."/>
            <person name="Barry K."/>
            <person name="Miller A.N."/>
            <person name="Grigoriev I.V."/>
            <person name="Debuchy R."/>
            <person name="Gladieux P."/>
            <person name="Thoren M.H."/>
            <person name="Johannesson H."/>
        </authorList>
    </citation>
    <scope>NUCLEOTIDE SEQUENCE</scope>
    <source>
        <strain evidence="2">CBS 892.96</strain>
    </source>
</reference>
<feature type="compositionally biased region" description="Basic and acidic residues" evidence="1">
    <location>
        <begin position="133"/>
        <end position="142"/>
    </location>
</feature>
<comment type="caution">
    <text evidence="2">The sequence shown here is derived from an EMBL/GenBank/DDBJ whole genome shotgun (WGS) entry which is preliminary data.</text>
</comment>
<evidence type="ECO:0000313" key="2">
    <source>
        <dbReference type="EMBL" id="KAK4180772.1"/>
    </source>
</evidence>
<dbReference type="EMBL" id="MU866094">
    <property type="protein sequence ID" value="KAK4180772.1"/>
    <property type="molecule type" value="Genomic_DNA"/>
</dbReference>
<accession>A0AAN7ACK4</accession>
<evidence type="ECO:0000256" key="1">
    <source>
        <dbReference type="SAM" id="MobiDB-lite"/>
    </source>
</evidence>
<evidence type="ECO:0000313" key="3">
    <source>
        <dbReference type="Proteomes" id="UP001302321"/>
    </source>
</evidence>
<gene>
    <name evidence="2" type="ORF">QBC36DRAFT_374783</name>
</gene>
<feature type="compositionally biased region" description="Basic and acidic residues" evidence="1">
    <location>
        <begin position="234"/>
        <end position="246"/>
    </location>
</feature>
<feature type="region of interest" description="Disordered" evidence="1">
    <location>
        <begin position="231"/>
        <end position="250"/>
    </location>
</feature>